<dbReference type="Gene3D" id="1.10.8.60">
    <property type="match status" value="2"/>
</dbReference>
<evidence type="ECO:0000256" key="1">
    <source>
        <dbReference type="ARBA" id="ARBA00022741"/>
    </source>
</evidence>
<dbReference type="InterPro" id="IPR041569">
    <property type="entry name" value="AAA_lid_3"/>
</dbReference>
<dbReference type="SMART" id="SM00382">
    <property type="entry name" value="AAA"/>
    <property type="match status" value="2"/>
</dbReference>
<dbReference type="FunFam" id="3.40.50.300:FF:000661">
    <property type="entry name" value="calmodulin-interacting protein 111 isoform X1"/>
    <property type="match status" value="1"/>
</dbReference>
<evidence type="ECO:0000256" key="2">
    <source>
        <dbReference type="ARBA" id="ARBA00022840"/>
    </source>
</evidence>
<dbReference type="GO" id="GO:0005524">
    <property type="term" value="F:ATP binding"/>
    <property type="evidence" value="ECO:0007669"/>
    <property type="project" value="UniProtKB-KW"/>
</dbReference>
<dbReference type="AlphaFoldDB" id="A0AAD5TPB5"/>
<evidence type="ECO:0000259" key="3">
    <source>
        <dbReference type="SMART" id="SM00382"/>
    </source>
</evidence>
<gene>
    <name evidence="4" type="ORF">HDU87_004221</name>
</gene>
<dbReference type="SUPFAM" id="SSF52540">
    <property type="entry name" value="P-loop containing nucleoside triphosphate hydrolases"/>
    <property type="match status" value="2"/>
</dbReference>
<dbReference type="InterPro" id="IPR027417">
    <property type="entry name" value="P-loop_NTPase"/>
</dbReference>
<dbReference type="PANTHER" id="PTHR23077">
    <property type="entry name" value="AAA-FAMILY ATPASE"/>
    <property type="match status" value="1"/>
</dbReference>
<name>A0AAD5TPB5_9FUNG</name>
<dbReference type="Pfam" id="PF00004">
    <property type="entry name" value="AAA"/>
    <property type="match status" value="2"/>
</dbReference>
<dbReference type="Pfam" id="PF17862">
    <property type="entry name" value="AAA_lid_3"/>
    <property type="match status" value="1"/>
</dbReference>
<dbReference type="Proteomes" id="UP001212152">
    <property type="component" value="Unassembled WGS sequence"/>
</dbReference>
<dbReference type="PANTHER" id="PTHR23077:SF27">
    <property type="entry name" value="ATPASE FAMILY GENE 2 PROTEIN HOMOLOG A"/>
    <property type="match status" value="1"/>
</dbReference>
<dbReference type="GO" id="GO:0005737">
    <property type="term" value="C:cytoplasm"/>
    <property type="evidence" value="ECO:0007669"/>
    <property type="project" value="TreeGrafter"/>
</dbReference>
<feature type="domain" description="AAA+ ATPase" evidence="3">
    <location>
        <begin position="572"/>
        <end position="711"/>
    </location>
</feature>
<accession>A0AAD5TPB5</accession>
<evidence type="ECO:0000313" key="4">
    <source>
        <dbReference type="EMBL" id="KAJ3177939.1"/>
    </source>
</evidence>
<keyword evidence="5" id="KW-1185">Reference proteome</keyword>
<keyword evidence="2" id="KW-0067">ATP-binding</keyword>
<organism evidence="4 5">
    <name type="scientific">Geranomyces variabilis</name>
    <dbReference type="NCBI Taxonomy" id="109894"/>
    <lineage>
        <taxon>Eukaryota</taxon>
        <taxon>Fungi</taxon>
        <taxon>Fungi incertae sedis</taxon>
        <taxon>Chytridiomycota</taxon>
        <taxon>Chytridiomycota incertae sedis</taxon>
        <taxon>Chytridiomycetes</taxon>
        <taxon>Spizellomycetales</taxon>
        <taxon>Powellomycetaceae</taxon>
        <taxon>Geranomyces</taxon>
    </lineage>
</organism>
<sequence>MDIDTSRVSVGFDVPSDHITLTADLAERSHLRQGQLCEVQITPVRGHVCTALLRVAFLDTSSAQLSTLDGSVGGTIDSQAHEVLIPGWLRKLCAVAADVSTFTVPGSLRLAPAAVPSTMPCASRLMIRKIGDEPWVPTTVGLDRVRANNAKQSPMDFFDFPGSIAKGLPQTSKVNTFLAVPLLGRDAIFRIDRMENEDGTAVDMASVVPTKCSIVLGTPISYDELISGDLPPKLGGLKAEADELAGLIETAFYHGLAHDQLGIAAIRAILVSGPSGVGKSFLIEQVVRRRLRVPYFTCRVAEIAAANKYAQRNRLTSAEFVNPLVRCVEKAKLTAPAVVILDLELLEEDYKTQDLDCAARASEITAQISQLDSSSGVCVIATASHLQKLPAVFRKKADGGGFDRVVDISVPNREQRDLILRDLLQNLSLAQDPELLDGHTKTVVDAFAFRISQHTAGFVAHNLQYLVSQATRHAMSRHSRKASTGAVDKLTTGLTSLSVSATPGHSPSVTWREDFAYAFTIVGPAQVGFESTKPDVRWESMGGYEDLKTKVQQLSTWPSQRPETYMKLGVSPPAGLLLYGPSGCGKTLIVHALAATSPMNYISVKGSEIYSKYLGDSENMVRKLFAAARRLAPCLLFLDELDAIGTRREWSDDGGSGVNERVLSTLLNEMDGVQERKGVFVIACTMRPDKIDDALLRPGRLDHHLYVALPTVKDRRAILETLRRGPAGDDIFDSDVDVERLASLTDDFTGADLSVLIRESGIQALRASATASKISWSHIQAALDGAIRNTKGGPDPFESLIPLELDDAEEGQEDLAESVGKRKWWRPAWVDKEQIAGYEKFKLGREK</sequence>
<dbReference type="EMBL" id="JADGJQ010000030">
    <property type="protein sequence ID" value="KAJ3177939.1"/>
    <property type="molecule type" value="Genomic_DNA"/>
</dbReference>
<dbReference type="Gene3D" id="3.40.50.300">
    <property type="entry name" value="P-loop containing nucleotide triphosphate hydrolases"/>
    <property type="match status" value="2"/>
</dbReference>
<feature type="domain" description="AAA+ ATPase" evidence="3">
    <location>
        <begin position="265"/>
        <end position="412"/>
    </location>
</feature>
<protein>
    <recommendedName>
        <fullName evidence="3">AAA+ ATPase domain-containing protein</fullName>
    </recommendedName>
</protein>
<proteinExistence type="predicted"/>
<evidence type="ECO:0000313" key="5">
    <source>
        <dbReference type="Proteomes" id="UP001212152"/>
    </source>
</evidence>
<reference evidence="4" key="1">
    <citation type="submission" date="2020-05" db="EMBL/GenBank/DDBJ databases">
        <title>Phylogenomic resolution of chytrid fungi.</title>
        <authorList>
            <person name="Stajich J.E."/>
            <person name="Amses K."/>
            <person name="Simmons R."/>
            <person name="Seto K."/>
            <person name="Myers J."/>
            <person name="Bonds A."/>
            <person name="Quandt C.A."/>
            <person name="Barry K."/>
            <person name="Liu P."/>
            <person name="Grigoriev I."/>
            <person name="Longcore J.E."/>
            <person name="James T.Y."/>
        </authorList>
    </citation>
    <scope>NUCLEOTIDE SEQUENCE</scope>
    <source>
        <strain evidence="4">JEL0379</strain>
    </source>
</reference>
<dbReference type="GO" id="GO:0016887">
    <property type="term" value="F:ATP hydrolysis activity"/>
    <property type="evidence" value="ECO:0007669"/>
    <property type="project" value="InterPro"/>
</dbReference>
<comment type="caution">
    <text evidence="4">The sequence shown here is derived from an EMBL/GenBank/DDBJ whole genome shotgun (WGS) entry which is preliminary data.</text>
</comment>
<dbReference type="InterPro" id="IPR050168">
    <property type="entry name" value="AAA_ATPase_domain"/>
</dbReference>
<dbReference type="InterPro" id="IPR003959">
    <property type="entry name" value="ATPase_AAA_core"/>
</dbReference>
<keyword evidence="1" id="KW-0547">Nucleotide-binding</keyword>
<dbReference type="InterPro" id="IPR003593">
    <property type="entry name" value="AAA+_ATPase"/>
</dbReference>